<evidence type="ECO:0000256" key="1">
    <source>
        <dbReference type="ARBA" id="ARBA00022679"/>
    </source>
</evidence>
<name>A0AAE8N121_9PEZI</name>
<evidence type="ECO:0000313" key="3">
    <source>
        <dbReference type="EMBL" id="SPO04421.1"/>
    </source>
</evidence>
<feature type="region of interest" description="Disordered" evidence="2">
    <location>
        <begin position="206"/>
        <end position="246"/>
    </location>
</feature>
<reference evidence="3" key="1">
    <citation type="submission" date="2018-03" db="EMBL/GenBank/DDBJ databases">
        <authorList>
            <person name="Guldener U."/>
        </authorList>
    </citation>
    <scope>NUCLEOTIDE SEQUENCE</scope>
</reference>
<dbReference type="PANTHER" id="PTHR31642:SF270">
    <property type="entry name" value="O-ACYLTRANSFERASE AUSQ"/>
    <property type="match status" value="1"/>
</dbReference>
<dbReference type="GO" id="GO:0016747">
    <property type="term" value="F:acyltransferase activity, transferring groups other than amino-acyl groups"/>
    <property type="evidence" value="ECO:0007669"/>
    <property type="project" value="TreeGrafter"/>
</dbReference>
<gene>
    <name evidence="3" type="ORF">DNG_07106</name>
</gene>
<evidence type="ECO:0008006" key="5">
    <source>
        <dbReference type="Google" id="ProtNLM"/>
    </source>
</evidence>
<dbReference type="Gene3D" id="3.30.559.10">
    <property type="entry name" value="Chloramphenicol acetyltransferase-like domain"/>
    <property type="match status" value="2"/>
</dbReference>
<comment type="caution">
    <text evidence="3">The sequence shown here is derived from an EMBL/GenBank/DDBJ whole genome shotgun (WGS) entry which is preliminary data.</text>
</comment>
<dbReference type="PANTHER" id="PTHR31642">
    <property type="entry name" value="TRICHOTHECENE 3-O-ACETYLTRANSFERASE"/>
    <property type="match status" value="1"/>
</dbReference>
<protein>
    <recommendedName>
        <fullName evidence="5">Transferase domain-containing protein</fullName>
    </recommendedName>
</protein>
<organism evidence="3 4">
    <name type="scientific">Cephalotrichum gorgonifer</name>
    <dbReference type="NCBI Taxonomy" id="2041049"/>
    <lineage>
        <taxon>Eukaryota</taxon>
        <taxon>Fungi</taxon>
        <taxon>Dikarya</taxon>
        <taxon>Ascomycota</taxon>
        <taxon>Pezizomycotina</taxon>
        <taxon>Sordariomycetes</taxon>
        <taxon>Hypocreomycetidae</taxon>
        <taxon>Microascales</taxon>
        <taxon>Microascaceae</taxon>
        <taxon>Cephalotrichum</taxon>
    </lineage>
</organism>
<dbReference type="AlphaFoldDB" id="A0AAE8N121"/>
<dbReference type="InterPro" id="IPR023213">
    <property type="entry name" value="CAT-like_dom_sf"/>
</dbReference>
<evidence type="ECO:0000313" key="4">
    <source>
        <dbReference type="Proteomes" id="UP001187682"/>
    </source>
</evidence>
<sequence>MAETIDIPLTPVDHAPSRQYCAFLFYIPLKPGIKPRQAFGILQEGLHRTFVQLPWLSGRIWRQSPDAPGYRPGQLVLRHGPVAPDGEWPSQLRFNELDSSVSFDELRDAAFPTNSFPDDSLRWIGFRPDVNEGPDVFMAQANFIPGGCILAAGPHHLASDGAAAITIATLWADHCRELQSNSPVPVLAPASETYDRTFLDRTWAAHGQRESGEGVDPSNWRLLGRPGPPEPVPEPTNEEEQPSAGRSMKSSIFYVPAAKFSALHKACAQAGEGITATDALVALLWRSNVRARRKIALQANTPTGDISDPQAWAGLAAMVDGRAYFKPEWLPPDYLGNLTCINLALRPIAELVSPELSLGDVARSIREGANTVTVQSLMDAYALARDVPDYDRLAYSDLRLDSAGLLISPLVGLPVRGMNFGSIFGNGGCPEAMRPPMAALNRTTRTCFMLPRLEGGGVEVLLNMFEEEMEVLMQDKEFTEYAMFLAD</sequence>
<keyword evidence="4" id="KW-1185">Reference proteome</keyword>
<dbReference type="Proteomes" id="UP001187682">
    <property type="component" value="Unassembled WGS sequence"/>
</dbReference>
<dbReference type="Pfam" id="PF02458">
    <property type="entry name" value="Transferase"/>
    <property type="match status" value="1"/>
</dbReference>
<dbReference type="EMBL" id="ONZQ02000010">
    <property type="protein sequence ID" value="SPO04421.1"/>
    <property type="molecule type" value="Genomic_DNA"/>
</dbReference>
<dbReference type="InterPro" id="IPR050317">
    <property type="entry name" value="Plant_Fungal_Acyltransferase"/>
</dbReference>
<proteinExistence type="predicted"/>
<evidence type="ECO:0000256" key="2">
    <source>
        <dbReference type="SAM" id="MobiDB-lite"/>
    </source>
</evidence>
<keyword evidence="1" id="KW-0808">Transferase</keyword>
<accession>A0AAE8N121</accession>